<feature type="binding site" evidence="5">
    <location>
        <begin position="8"/>
        <end position="12"/>
    </location>
    <ligand>
        <name>ATP</name>
        <dbReference type="ChEBI" id="CHEBI:30616"/>
    </ligand>
</feature>
<evidence type="ECO:0000256" key="2">
    <source>
        <dbReference type="ARBA" id="ARBA00022741"/>
    </source>
</evidence>
<keyword evidence="3 5" id="KW-0418">Kinase</keyword>
<dbReference type="EMBL" id="CACRUE010000034">
    <property type="protein sequence ID" value="VYU39571.1"/>
    <property type="molecule type" value="Genomic_DNA"/>
</dbReference>
<dbReference type="RefSeq" id="WP_024037526.1">
    <property type="nucleotide sequence ID" value="NZ_CACRUE010000034.1"/>
</dbReference>
<dbReference type="GO" id="GO:0046314">
    <property type="term" value="P:phosphocreatine biosynthetic process"/>
    <property type="evidence" value="ECO:0007669"/>
    <property type="project" value="InterPro"/>
</dbReference>
<organism evidence="7">
    <name type="scientific">Intestinibacter bartlettii</name>
    <dbReference type="NCBI Taxonomy" id="261299"/>
    <lineage>
        <taxon>Bacteria</taxon>
        <taxon>Bacillati</taxon>
        <taxon>Bacillota</taxon>
        <taxon>Clostridia</taxon>
        <taxon>Peptostreptococcales</taxon>
        <taxon>Peptostreptococcaceae</taxon>
        <taxon>Intestinibacter</taxon>
    </lineage>
</organism>
<dbReference type="InterPro" id="IPR014746">
    <property type="entry name" value="Gln_synth/guanido_kin_cat_dom"/>
</dbReference>
<dbReference type="GO" id="GO:0005524">
    <property type="term" value="F:ATP binding"/>
    <property type="evidence" value="ECO:0007669"/>
    <property type="project" value="UniProtKB-UniRule"/>
</dbReference>
<keyword evidence="2 5" id="KW-0547">Nucleotide-binding</keyword>
<name>A0A6N3ELC7_9FIRM</name>
<feature type="binding site" evidence="5">
    <location>
        <begin position="183"/>
        <end position="188"/>
    </location>
    <ligand>
        <name>ATP</name>
        <dbReference type="ChEBI" id="CHEBI:30616"/>
    </ligand>
</feature>
<dbReference type="InterPro" id="IPR023660">
    <property type="entry name" value="Arg_Kinase"/>
</dbReference>
<accession>A0A6N3ELC7</accession>
<proteinExistence type="inferred from homology"/>
<evidence type="ECO:0000256" key="3">
    <source>
        <dbReference type="ARBA" id="ARBA00022777"/>
    </source>
</evidence>
<dbReference type="GO" id="GO:0004111">
    <property type="term" value="F:creatine kinase activity"/>
    <property type="evidence" value="ECO:0007669"/>
    <property type="project" value="InterPro"/>
</dbReference>
<dbReference type="Pfam" id="PF00217">
    <property type="entry name" value="ATP-gua_Ptrans"/>
    <property type="match status" value="1"/>
</dbReference>
<dbReference type="PROSITE" id="PS51510">
    <property type="entry name" value="PHOSPHAGEN_KINASE_C"/>
    <property type="match status" value="1"/>
</dbReference>
<dbReference type="CDD" id="cd07930">
    <property type="entry name" value="bacterial_phosphagen_kinase"/>
    <property type="match status" value="1"/>
</dbReference>
<comment type="caution">
    <text evidence="5">Lacks conserved residue(s) required for the propagation of feature annotation.</text>
</comment>
<protein>
    <submittedName>
        <fullName evidence="7">ATP:guanido phosphotransferase</fullName>
        <ecNumber evidence="7">2.7.3.-</ecNumber>
    </submittedName>
</protein>
<reference evidence="7" key="1">
    <citation type="submission" date="2019-11" db="EMBL/GenBank/DDBJ databases">
        <authorList>
            <person name="Feng L."/>
        </authorList>
    </citation>
    <scope>NUCLEOTIDE SEQUENCE</scope>
    <source>
        <strain evidence="7">IbartlettiiLFYP30</strain>
    </source>
</reference>
<keyword evidence="1 5" id="KW-0808">Transferase</keyword>
<evidence type="ECO:0000256" key="5">
    <source>
        <dbReference type="PROSITE-ProRule" id="PRU00843"/>
    </source>
</evidence>
<evidence type="ECO:0000259" key="6">
    <source>
        <dbReference type="PROSITE" id="PS51510"/>
    </source>
</evidence>
<keyword evidence="4 5" id="KW-0067">ATP-binding</keyword>
<dbReference type="AlphaFoldDB" id="A0A6N3ELC7"/>
<dbReference type="Gene3D" id="3.30.590.10">
    <property type="entry name" value="Glutamine synthetase/guanido kinase, catalytic domain"/>
    <property type="match status" value="1"/>
</dbReference>
<comment type="similarity">
    <text evidence="5">Belongs to the ATP:guanido phosphotransferase family.</text>
</comment>
<sequence length="329" mass="37474">MEQSAVIKSKVDISRNLNGYSFPHKLSSQEAEIIIQKVKNVFSDSKYDFTLHKINELSQSELDLLEERELMDDEFLINANGALLFNSDKTICILINGLDHIKIQVIGYNDIKGLYKIANEIDDTLESHLEYAFDKDLGYLTTCPVNVGTGLKVTNTVHIPSIEKLKQVDDYYKIAHKIGVNFKGVYGKTKSILGSLYKISNTIMIGRSEENIIQSVESISNDLSKREYESREILKNVHKIDLEDEIFRSLAILSSARVITNSELMKCLSNVKLGIEMGYIDDVNLEKVINLMTGKQPYLKIISAYDEEDKIERASYIRREFSLANRNNK</sequence>
<dbReference type="PANTHER" id="PTHR11547">
    <property type="entry name" value="ARGININE OR CREATINE KINASE"/>
    <property type="match status" value="1"/>
</dbReference>
<gene>
    <name evidence="7" type="ORF">IBLFYP30_00274</name>
</gene>
<dbReference type="EC" id="2.7.3.-" evidence="7"/>
<dbReference type="InterPro" id="IPR022414">
    <property type="entry name" value="ATP-guanido_PTrfase_cat"/>
</dbReference>
<dbReference type="SUPFAM" id="SSF55931">
    <property type="entry name" value="Glutamine synthetase/guanido kinase"/>
    <property type="match status" value="1"/>
</dbReference>
<evidence type="ECO:0000313" key="7">
    <source>
        <dbReference type="EMBL" id="VYU39571.1"/>
    </source>
</evidence>
<evidence type="ECO:0000256" key="1">
    <source>
        <dbReference type="ARBA" id="ARBA00022679"/>
    </source>
</evidence>
<feature type="domain" description="Phosphagen kinase C-terminal" evidence="6">
    <location>
        <begin position="5"/>
        <end position="230"/>
    </location>
</feature>
<dbReference type="GO" id="GO:0005615">
    <property type="term" value="C:extracellular space"/>
    <property type="evidence" value="ECO:0007669"/>
    <property type="project" value="TreeGrafter"/>
</dbReference>
<feature type="binding site" evidence="5">
    <location>
        <begin position="152"/>
        <end position="156"/>
    </location>
    <ligand>
        <name>ATP</name>
        <dbReference type="ChEBI" id="CHEBI:30616"/>
    </ligand>
</feature>
<evidence type="ECO:0000256" key="4">
    <source>
        <dbReference type="ARBA" id="ARBA00022840"/>
    </source>
</evidence>
<dbReference type="PANTHER" id="PTHR11547:SF38">
    <property type="entry name" value="ARGININE KINASE 1-RELATED"/>
    <property type="match status" value="1"/>
</dbReference>
<dbReference type="InterPro" id="IPR000749">
    <property type="entry name" value="ATP-guanido_PTrfase"/>
</dbReference>